<dbReference type="InterPro" id="IPR001576">
    <property type="entry name" value="Phosphoglycerate_kinase"/>
</dbReference>
<dbReference type="Pfam" id="PF00162">
    <property type="entry name" value="PGK"/>
    <property type="match status" value="1"/>
</dbReference>
<dbReference type="PANTHER" id="PTHR11406">
    <property type="entry name" value="PHOSPHOGLYCERATE KINASE"/>
    <property type="match status" value="1"/>
</dbReference>
<evidence type="ECO:0000256" key="6">
    <source>
        <dbReference type="ARBA" id="ARBA00022723"/>
    </source>
</evidence>
<dbReference type="GO" id="GO:0005829">
    <property type="term" value="C:cytosol"/>
    <property type="evidence" value="ECO:0007669"/>
    <property type="project" value="TreeGrafter"/>
</dbReference>
<evidence type="ECO:0000256" key="4">
    <source>
        <dbReference type="ARBA" id="ARBA00013061"/>
    </source>
</evidence>
<keyword evidence="6" id="KW-0479">Metal-binding</keyword>
<evidence type="ECO:0000256" key="9">
    <source>
        <dbReference type="ARBA" id="ARBA00022840"/>
    </source>
</evidence>
<comment type="cofactor">
    <cofactor evidence="1">
        <name>Mg(2+)</name>
        <dbReference type="ChEBI" id="CHEBI:18420"/>
    </cofactor>
</comment>
<dbReference type="SUPFAM" id="SSF53748">
    <property type="entry name" value="Phosphoglycerate kinase"/>
    <property type="match status" value="1"/>
</dbReference>
<dbReference type="AlphaFoldDB" id="A0A0K8RB10"/>
<evidence type="ECO:0000256" key="1">
    <source>
        <dbReference type="ARBA" id="ARBA00001946"/>
    </source>
</evidence>
<dbReference type="GO" id="GO:0043531">
    <property type="term" value="F:ADP binding"/>
    <property type="evidence" value="ECO:0007669"/>
    <property type="project" value="TreeGrafter"/>
</dbReference>
<dbReference type="GO" id="GO:0005524">
    <property type="term" value="F:ATP binding"/>
    <property type="evidence" value="ECO:0007669"/>
    <property type="project" value="UniProtKB-KW"/>
</dbReference>
<reference evidence="14" key="1">
    <citation type="submission" date="2012-12" db="EMBL/GenBank/DDBJ databases">
        <title>Identification and characterization of a phenylalanine ammonia-lyase gene family in Isatis indigotica Fort.</title>
        <authorList>
            <person name="Liu Q."/>
            <person name="Chen J."/>
            <person name="Zhou X."/>
            <person name="Di P."/>
            <person name="Xiao Y."/>
            <person name="Xuan H."/>
            <person name="Zhang L."/>
            <person name="Chen W."/>
        </authorList>
    </citation>
    <scope>NUCLEOTIDE SEQUENCE</scope>
    <source>
        <tissue evidence="14">Salivary gland</tissue>
    </source>
</reference>
<proteinExistence type="evidence at transcript level"/>
<comment type="similarity">
    <text evidence="3 12">Belongs to the phosphoglycerate kinase family.</text>
</comment>
<dbReference type="PRINTS" id="PR00477">
    <property type="entry name" value="PHGLYCKINASE"/>
</dbReference>
<keyword evidence="9" id="KW-0067">ATP-binding</keyword>
<dbReference type="InterPro" id="IPR015824">
    <property type="entry name" value="Phosphoglycerate_kinase_N"/>
</dbReference>
<dbReference type="FunFam" id="3.40.50.1260:FF:000005">
    <property type="entry name" value="Phosphoglycerate kinase"/>
    <property type="match status" value="1"/>
</dbReference>
<evidence type="ECO:0000256" key="2">
    <source>
        <dbReference type="ARBA" id="ARBA00004838"/>
    </source>
</evidence>
<dbReference type="InterPro" id="IPR036043">
    <property type="entry name" value="Phosphoglycerate_kinase_sf"/>
</dbReference>
<keyword evidence="11" id="KW-0324">Glycolysis</keyword>
<dbReference type="GO" id="GO:0006096">
    <property type="term" value="P:glycolytic process"/>
    <property type="evidence" value="ECO:0007669"/>
    <property type="project" value="UniProtKB-UniPathway"/>
</dbReference>
<evidence type="ECO:0000256" key="10">
    <source>
        <dbReference type="ARBA" id="ARBA00022842"/>
    </source>
</evidence>
<comment type="subunit">
    <text evidence="13">Monomer.</text>
</comment>
<dbReference type="PANTHER" id="PTHR11406:SF0">
    <property type="entry name" value="PHOSPHOGLYCERATE KINASE"/>
    <property type="match status" value="1"/>
</dbReference>
<keyword evidence="8 12" id="KW-0418">Kinase</keyword>
<evidence type="ECO:0000256" key="8">
    <source>
        <dbReference type="ARBA" id="ARBA00022777"/>
    </source>
</evidence>
<keyword evidence="10" id="KW-0460">Magnesium</keyword>
<evidence type="ECO:0000256" key="12">
    <source>
        <dbReference type="RuleBase" id="RU000532"/>
    </source>
</evidence>
<dbReference type="GO" id="GO:0006094">
    <property type="term" value="P:gluconeogenesis"/>
    <property type="evidence" value="ECO:0007669"/>
    <property type="project" value="TreeGrafter"/>
</dbReference>
<protein>
    <recommendedName>
        <fullName evidence="4 12">Phosphoglycerate kinase</fullName>
        <ecNumber evidence="4 12">2.7.2.3</ecNumber>
    </recommendedName>
</protein>
<evidence type="ECO:0000256" key="3">
    <source>
        <dbReference type="ARBA" id="ARBA00008982"/>
    </source>
</evidence>
<dbReference type="EC" id="2.7.2.3" evidence="4 12"/>
<dbReference type="GO" id="GO:0046872">
    <property type="term" value="F:metal ion binding"/>
    <property type="evidence" value="ECO:0007669"/>
    <property type="project" value="UniProtKB-KW"/>
</dbReference>
<evidence type="ECO:0000256" key="7">
    <source>
        <dbReference type="ARBA" id="ARBA00022741"/>
    </source>
</evidence>
<sequence length="126" mass="14088">MTFMLSSKLGLADIIDKLPGARIVLRVDYNVPIKDGRITDSTRIDATIPTIKFLLENNVRSIVLMSHLGRPNGVRDPKYTLSPVADALSKALDNRKIEFMDDCVGEKVEEFCKAPAEGTVRLNWRT</sequence>
<dbReference type="GO" id="GO:0004618">
    <property type="term" value="F:phosphoglycerate kinase activity"/>
    <property type="evidence" value="ECO:0007669"/>
    <property type="project" value="UniProtKB-EC"/>
</dbReference>
<keyword evidence="7" id="KW-0547">Nucleotide-binding</keyword>
<dbReference type="Gene3D" id="3.40.50.1260">
    <property type="entry name" value="Phosphoglycerate kinase, N-terminal domain"/>
    <property type="match status" value="1"/>
</dbReference>
<evidence type="ECO:0000256" key="11">
    <source>
        <dbReference type="ARBA" id="ARBA00023152"/>
    </source>
</evidence>
<evidence type="ECO:0000256" key="5">
    <source>
        <dbReference type="ARBA" id="ARBA00022679"/>
    </source>
</evidence>
<name>A0A0K8RB10_IXORI</name>
<evidence type="ECO:0000256" key="13">
    <source>
        <dbReference type="RuleBase" id="RU000696"/>
    </source>
</evidence>
<evidence type="ECO:0000313" key="14">
    <source>
        <dbReference type="EMBL" id="JAA68352.1"/>
    </source>
</evidence>
<comment type="pathway">
    <text evidence="2 12">Carbohydrate degradation; glycolysis; pyruvate from D-glyceraldehyde 3-phosphate: step 2/5.</text>
</comment>
<accession>A0A0K8RB10</accession>
<organism evidence="14">
    <name type="scientific">Ixodes ricinus</name>
    <name type="common">Common tick</name>
    <name type="synonym">Acarus ricinus</name>
    <dbReference type="NCBI Taxonomy" id="34613"/>
    <lineage>
        <taxon>Eukaryota</taxon>
        <taxon>Metazoa</taxon>
        <taxon>Ecdysozoa</taxon>
        <taxon>Arthropoda</taxon>
        <taxon>Chelicerata</taxon>
        <taxon>Arachnida</taxon>
        <taxon>Acari</taxon>
        <taxon>Parasitiformes</taxon>
        <taxon>Ixodida</taxon>
        <taxon>Ixodoidea</taxon>
        <taxon>Ixodidae</taxon>
        <taxon>Ixodinae</taxon>
        <taxon>Ixodes</taxon>
    </lineage>
</organism>
<dbReference type="EMBL" id="GADI01005456">
    <property type="protein sequence ID" value="JAA68352.1"/>
    <property type="molecule type" value="mRNA"/>
</dbReference>
<comment type="catalytic activity">
    <reaction evidence="12">
        <text>(2R)-3-phosphoglycerate + ATP = (2R)-3-phospho-glyceroyl phosphate + ADP</text>
        <dbReference type="Rhea" id="RHEA:14801"/>
        <dbReference type="ChEBI" id="CHEBI:30616"/>
        <dbReference type="ChEBI" id="CHEBI:57604"/>
        <dbReference type="ChEBI" id="CHEBI:58272"/>
        <dbReference type="ChEBI" id="CHEBI:456216"/>
        <dbReference type="EC" id="2.7.2.3"/>
    </reaction>
</comment>
<keyword evidence="5 12" id="KW-0808">Transferase</keyword>
<dbReference type="UniPathway" id="UPA00109">
    <property type="reaction ID" value="UER00185"/>
</dbReference>